<dbReference type="Proteomes" id="UP000326641">
    <property type="component" value="Unassembled WGS sequence"/>
</dbReference>
<dbReference type="EMBL" id="UXAT02000017">
    <property type="protein sequence ID" value="VUX46565.1"/>
    <property type="molecule type" value="Genomic_DNA"/>
</dbReference>
<proteinExistence type="predicted"/>
<organism evidence="1 2">
    <name type="scientific">Candidatus Defluviicoccus seviourii</name>
    <dbReference type="NCBI Taxonomy" id="2565273"/>
    <lineage>
        <taxon>Bacteria</taxon>
        <taxon>Pseudomonadati</taxon>
        <taxon>Pseudomonadota</taxon>
        <taxon>Alphaproteobacteria</taxon>
        <taxon>Rhodospirillales</taxon>
        <taxon>Rhodospirillaceae</taxon>
        <taxon>Defluviicoccus</taxon>
    </lineage>
</organism>
<protein>
    <submittedName>
        <fullName evidence="1">Uncharacterized protein</fullName>
    </submittedName>
</protein>
<sequence>MTAKTEVPRAAMAAAAWSCVEKILQDAQRTSAPRACSVSISTAVWMVMCREPAIRAPRSGRCGPNSSRQAIKPGISVSAISISLRPHSARAKSFTTQSVAGSTAGLADAVMTLMFLEDKTLQAGSKRYEGEDGGSAIVGAIEKQAGVGGAVRSFAGATRRCGHKPSSGTYTACEGPRRVSHTDYPVWVSRELARAAIRRLITPPEAVPISQ</sequence>
<evidence type="ECO:0000313" key="1">
    <source>
        <dbReference type="EMBL" id="VUX46565.1"/>
    </source>
</evidence>
<comment type="caution">
    <text evidence="1">The sequence shown here is derived from an EMBL/GenBank/DDBJ whole genome shotgun (WGS) entry which is preliminary data.</text>
</comment>
<evidence type="ECO:0000313" key="2">
    <source>
        <dbReference type="Proteomes" id="UP000326641"/>
    </source>
</evidence>
<gene>
    <name evidence="1" type="ORF">DF3PA_240020</name>
</gene>
<reference evidence="1" key="1">
    <citation type="submission" date="2018-11" db="EMBL/GenBank/DDBJ databases">
        <authorList>
            <person name="Onetto C."/>
        </authorList>
    </citation>
    <scope>NUCLEOTIDE SEQUENCE [LARGE SCALE GENOMIC DNA]</scope>
</reference>
<dbReference type="AlphaFoldDB" id="A0A564WDM1"/>
<name>A0A564WDM1_9PROT</name>
<accession>A0A564WDM1</accession>
<keyword evidence="2" id="KW-1185">Reference proteome</keyword>